<dbReference type="Proteomes" id="UP000177103">
    <property type="component" value="Unassembled WGS sequence"/>
</dbReference>
<reference evidence="1 2" key="1">
    <citation type="journal article" date="2016" name="Nat. Commun.">
        <title>Thousands of microbial genomes shed light on interconnected biogeochemical processes in an aquifer system.</title>
        <authorList>
            <person name="Anantharaman K."/>
            <person name="Brown C.T."/>
            <person name="Hug L.A."/>
            <person name="Sharon I."/>
            <person name="Castelle C.J."/>
            <person name="Probst A.J."/>
            <person name="Thomas B.C."/>
            <person name="Singh A."/>
            <person name="Wilkins M.J."/>
            <person name="Karaoz U."/>
            <person name="Brodie E.L."/>
            <person name="Williams K.H."/>
            <person name="Hubbard S.S."/>
            <person name="Banfield J.F."/>
        </authorList>
    </citation>
    <scope>NUCLEOTIDE SEQUENCE [LARGE SCALE GENOMIC DNA]</scope>
</reference>
<name>A0A1G1W9F2_9BACT</name>
<comment type="caution">
    <text evidence="1">The sequence shown here is derived from an EMBL/GenBank/DDBJ whole genome shotgun (WGS) entry which is preliminary data.</text>
</comment>
<evidence type="ECO:0000313" key="2">
    <source>
        <dbReference type="Proteomes" id="UP000177103"/>
    </source>
</evidence>
<protein>
    <submittedName>
        <fullName evidence="1">Uncharacterized protein</fullName>
    </submittedName>
</protein>
<evidence type="ECO:0000313" key="1">
    <source>
        <dbReference type="EMBL" id="OGY24254.1"/>
    </source>
</evidence>
<sequence length="86" mass="10015">MESSLDYRCIDCGRWQGEYSGRKGHKWMLQSRLDRTRGNGPKPSLKQAKINEKCKHEFDVIMGGQNMKTEKHCKRCGKWAEVKNEA</sequence>
<accession>A0A1G1W9F2</accession>
<dbReference type="EMBL" id="MHCQ01000030">
    <property type="protein sequence ID" value="OGY24254.1"/>
    <property type="molecule type" value="Genomic_DNA"/>
</dbReference>
<proteinExistence type="predicted"/>
<organism evidence="1 2">
    <name type="scientific">Candidatus Woykebacteria bacterium RBG_13_40_7b</name>
    <dbReference type="NCBI Taxonomy" id="1802594"/>
    <lineage>
        <taxon>Bacteria</taxon>
        <taxon>Candidatus Woykeibacteriota</taxon>
    </lineage>
</organism>
<gene>
    <name evidence="1" type="ORF">A2Y57_04185</name>
</gene>
<dbReference type="AlphaFoldDB" id="A0A1G1W9F2"/>